<dbReference type="Pfam" id="PF07715">
    <property type="entry name" value="Plug"/>
    <property type="match status" value="1"/>
</dbReference>
<protein>
    <submittedName>
        <fullName evidence="9">SusC/RagA family TonB-linked outer membrane protein</fullName>
    </submittedName>
</protein>
<dbReference type="InterPro" id="IPR008969">
    <property type="entry name" value="CarboxyPept-like_regulatory"/>
</dbReference>
<dbReference type="SUPFAM" id="SSF56935">
    <property type="entry name" value="Porins"/>
    <property type="match status" value="1"/>
</dbReference>
<evidence type="ECO:0000256" key="6">
    <source>
        <dbReference type="ARBA" id="ARBA00023237"/>
    </source>
</evidence>
<dbReference type="Gene3D" id="2.40.170.20">
    <property type="entry name" value="TonB-dependent receptor, beta-barrel domain"/>
    <property type="match status" value="1"/>
</dbReference>
<feature type="domain" description="TonB-dependent receptor plug" evidence="8">
    <location>
        <begin position="110"/>
        <end position="214"/>
    </location>
</feature>
<keyword evidence="5 7" id="KW-0472">Membrane</keyword>
<dbReference type="KEGG" id="mmab:HQ865_21140"/>
<evidence type="ECO:0000256" key="5">
    <source>
        <dbReference type="ARBA" id="ARBA00023136"/>
    </source>
</evidence>
<dbReference type="InterPro" id="IPR039426">
    <property type="entry name" value="TonB-dep_rcpt-like"/>
</dbReference>
<dbReference type="GO" id="GO:0009279">
    <property type="term" value="C:cell outer membrane"/>
    <property type="evidence" value="ECO:0007669"/>
    <property type="project" value="UniProtKB-SubCell"/>
</dbReference>
<keyword evidence="4 7" id="KW-0812">Transmembrane</keyword>
<dbReference type="Gene3D" id="2.170.130.10">
    <property type="entry name" value="TonB-dependent receptor, plug domain"/>
    <property type="match status" value="1"/>
</dbReference>
<organism evidence="9 10">
    <name type="scientific">Mucilaginibacter mali</name>
    <dbReference type="NCBI Taxonomy" id="2740462"/>
    <lineage>
        <taxon>Bacteria</taxon>
        <taxon>Pseudomonadati</taxon>
        <taxon>Bacteroidota</taxon>
        <taxon>Sphingobacteriia</taxon>
        <taxon>Sphingobacteriales</taxon>
        <taxon>Sphingobacteriaceae</taxon>
        <taxon>Mucilaginibacter</taxon>
    </lineage>
</organism>
<dbReference type="PROSITE" id="PS52016">
    <property type="entry name" value="TONB_DEPENDENT_REC_3"/>
    <property type="match status" value="1"/>
</dbReference>
<evidence type="ECO:0000256" key="4">
    <source>
        <dbReference type="ARBA" id="ARBA00022692"/>
    </source>
</evidence>
<accession>A0A7D4QJ43</accession>
<dbReference type="Proteomes" id="UP000505355">
    <property type="component" value="Chromosome"/>
</dbReference>
<dbReference type="Gene3D" id="2.60.40.1120">
    <property type="entry name" value="Carboxypeptidase-like, regulatory domain"/>
    <property type="match status" value="1"/>
</dbReference>
<keyword evidence="2 7" id="KW-0813">Transport</keyword>
<dbReference type="InterPro" id="IPR023996">
    <property type="entry name" value="TonB-dep_OMP_SusC/RagA"/>
</dbReference>
<comment type="similarity">
    <text evidence="7">Belongs to the TonB-dependent receptor family.</text>
</comment>
<dbReference type="AlphaFoldDB" id="A0A7D4QJ43"/>
<evidence type="ECO:0000256" key="1">
    <source>
        <dbReference type="ARBA" id="ARBA00004571"/>
    </source>
</evidence>
<evidence type="ECO:0000256" key="7">
    <source>
        <dbReference type="PROSITE-ProRule" id="PRU01360"/>
    </source>
</evidence>
<keyword evidence="3 7" id="KW-1134">Transmembrane beta strand</keyword>
<reference evidence="9 10" key="1">
    <citation type="submission" date="2020-05" db="EMBL/GenBank/DDBJ databases">
        <title>Mucilaginibacter mali sp. nov.</title>
        <authorList>
            <person name="Kim H.S."/>
            <person name="Lee K.C."/>
            <person name="Suh M.K."/>
            <person name="Kim J.-S."/>
            <person name="Han K.-I."/>
            <person name="Eom M.K."/>
            <person name="Shin Y.K."/>
            <person name="Lee J.-S."/>
        </authorList>
    </citation>
    <scope>NUCLEOTIDE SEQUENCE [LARGE SCALE GENOMIC DNA]</scope>
    <source>
        <strain evidence="9 10">G2-14</strain>
    </source>
</reference>
<evidence type="ECO:0000259" key="8">
    <source>
        <dbReference type="Pfam" id="PF07715"/>
    </source>
</evidence>
<evidence type="ECO:0000313" key="9">
    <source>
        <dbReference type="EMBL" id="QKJ33232.1"/>
    </source>
</evidence>
<gene>
    <name evidence="9" type="ORF">HQ865_21140</name>
</gene>
<dbReference type="InterPro" id="IPR036942">
    <property type="entry name" value="Beta-barrel_TonB_sf"/>
</dbReference>
<keyword evidence="6 7" id="KW-0998">Cell outer membrane</keyword>
<evidence type="ECO:0000256" key="3">
    <source>
        <dbReference type="ARBA" id="ARBA00022452"/>
    </source>
</evidence>
<dbReference type="Pfam" id="PF13715">
    <property type="entry name" value="CarbopepD_reg_2"/>
    <property type="match status" value="1"/>
</dbReference>
<evidence type="ECO:0000256" key="2">
    <source>
        <dbReference type="ARBA" id="ARBA00022448"/>
    </source>
</evidence>
<dbReference type="SUPFAM" id="SSF49464">
    <property type="entry name" value="Carboxypeptidase regulatory domain-like"/>
    <property type="match status" value="1"/>
</dbReference>
<dbReference type="EMBL" id="CP054139">
    <property type="protein sequence ID" value="QKJ33232.1"/>
    <property type="molecule type" value="Genomic_DNA"/>
</dbReference>
<comment type="subcellular location">
    <subcellularLocation>
        <location evidence="1 7">Cell outer membrane</location>
        <topology evidence="1 7">Multi-pass membrane protein</topology>
    </subcellularLocation>
</comment>
<proteinExistence type="inferred from homology"/>
<evidence type="ECO:0000313" key="10">
    <source>
        <dbReference type="Proteomes" id="UP000505355"/>
    </source>
</evidence>
<name>A0A7D4QJ43_9SPHI</name>
<dbReference type="NCBIfam" id="TIGR04056">
    <property type="entry name" value="OMP_RagA_SusC"/>
    <property type="match status" value="1"/>
</dbReference>
<keyword evidence="10" id="KW-1185">Reference proteome</keyword>
<dbReference type="InterPro" id="IPR037066">
    <property type="entry name" value="Plug_dom_sf"/>
</dbReference>
<sequence length="1027" mass="109952">MLCASQVFAQNRTVTGTVTAKDDGLPLPGVTVKVTGTNVGTQTNASGKFTLAGVPASAKTLTFSFVGFESQTLNIGGNNTVNAILGSNTRELSEVVVTAGGLAVTKGSQGYATTQVKPEQLVAGKAANVGAALAGKVAGLQVNIVSGGVNPTVTLVMRGYRSLTGNNNALIVLDNVIVPASLLGNINPEDIDDIQVLNGAGGAALYGSDASNGAVIITTKKGKKGAAQVRASQTVSAEHVSYYPKVQTGFGSGTDIDIQRYLETENQQYGPAFDGKPVILGFPLQDGSIQTVPYAYNDSKYKFWETGINKQSDFSVQSGDDKGSTYVAGQYYNTKGTTPGDKYNRVSIRANGTRQLANKVSLSFTTNYVQNHYDITSATGTMYDQLMQTPGQVVVTDYKDYINNKFATIDGYYNFYYANPYFTAANQRQVTNNNYIIGTMELKWDPFSFLSFTSRTGITSSNGNTRSTIGKYSLTAYTKSLVNYGEGAGTVKTQDQVGQVDDSMTSAIQLTTDAYATFKKQIKDFSVTLTAGGQLRQNKNNDEDVNVTGLLQPGLYNVGQRTVPNLNGSQSLSMTRQQALYGVFNVGYKGYLNLHVTGRNDWVSVLAPENRSFFYPAADVSFIPTEAFDWMKNNKVLSSLKIRAGVSKVGNVNIGAYGLTPTFSSASGFPYAGPGYTQGDNLVSPSLKPETTKGVEFGADADLYNGRISASVTYYKTASTNQTVTVSISGTTGFTGYKLNTGELDAQGIESSLSVVPIKSTTGWQLTLGANFVWNDNKVISLPVGLSQLDVGNGNWAIPGSTYPTLEGRDYARDPQGRIIVNAQSGYPSQSASSTIILGNTSAKRRIGTNFELRYKSLRLSAVGEYRGGYIVQSSTTTSFDFSGAGARTAFYNRERFVIPNSSYLDPAGSGNYLPNTNITVADGGVAFWSSSTYNTGITTNYIYNGAYWKLREANLTWDLPKSLIGRQKYVKGATVSLQGRNLLIWLPKSNLYTDPDFGSSGNGVGVSSISNTPPTRYYGATLSLTF</sequence>
<dbReference type="InterPro" id="IPR012910">
    <property type="entry name" value="Plug_dom"/>
</dbReference>